<gene>
    <name evidence="2" type="ORF">RclHR1_08830001</name>
</gene>
<evidence type="ECO:0000313" key="3">
    <source>
        <dbReference type="Proteomes" id="UP000247702"/>
    </source>
</evidence>
<feature type="chain" id="PRO_5016329777" evidence="1">
    <location>
        <begin position="22"/>
        <end position="155"/>
    </location>
</feature>
<dbReference type="Proteomes" id="UP000247702">
    <property type="component" value="Unassembled WGS sequence"/>
</dbReference>
<protein>
    <submittedName>
        <fullName evidence="2">Uncharacterized protein</fullName>
    </submittedName>
</protein>
<name>A0A2Z6SP61_9GLOM</name>
<keyword evidence="1" id="KW-0732">Signal</keyword>
<evidence type="ECO:0000256" key="1">
    <source>
        <dbReference type="SAM" id="SignalP"/>
    </source>
</evidence>
<sequence>MMNIVIFFLLFILLSPKNISSWTRNEEKQLGNAALEASMELDLFIGKIYSFIFNNILYSTRTFTETKKIVIEFHQDRSFEVEKYHSEIGLYTENQFNILKIYHNDIGNYLKRKLEGLSLEWNVKIYSSYVYVEIIYYADLYDEIRRFSKKLGDEL</sequence>
<proteinExistence type="predicted"/>
<accession>A0A2Z6SP61</accession>
<feature type="signal peptide" evidence="1">
    <location>
        <begin position="1"/>
        <end position="21"/>
    </location>
</feature>
<comment type="caution">
    <text evidence="2">The sequence shown here is derived from an EMBL/GenBank/DDBJ whole genome shotgun (WGS) entry which is preliminary data.</text>
</comment>
<dbReference type="EMBL" id="BEXD01004296">
    <property type="protein sequence ID" value="GBC09399.1"/>
    <property type="molecule type" value="Genomic_DNA"/>
</dbReference>
<evidence type="ECO:0000313" key="2">
    <source>
        <dbReference type="EMBL" id="GBC09399.1"/>
    </source>
</evidence>
<reference evidence="2 3" key="1">
    <citation type="submission" date="2017-11" db="EMBL/GenBank/DDBJ databases">
        <title>The genome of Rhizophagus clarus HR1 reveals common genetic basis of auxotrophy among arbuscular mycorrhizal fungi.</title>
        <authorList>
            <person name="Kobayashi Y."/>
        </authorList>
    </citation>
    <scope>NUCLEOTIDE SEQUENCE [LARGE SCALE GENOMIC DNA]</scope>
    <source>
        <strain evidence="2 3">HR1</strain>
    </source>
</reference>
<keyword evidence="3" id="KW-1185">Reference proteome</keyword>
<dbReference type="AlphaFoldDB" id="A0A2Z6SP61"/>
<organism evidence="2 3">
    <name type="scientific">Rhizophagus clarus</name>
    <dbReference type="NCBI Taxonomy" id="94130"/>
    <lineage>
        <taxon>Eukaryota</taxon>
        <taxon>Fungi</taxon>
        <taxon>Fungi incertae sedis</taxon>
        <taxon>Mucoromycota</taxon>
        <taxon>Glomeromycotina</taxon>
        <taxon>Glomeromycetes</taxon>
        <taxon>Glomerales</taxon>
        <taxon>Glomeraceae</taxon>
        <taxon>Rhizophagus</taxon>
    </lineage>
</organism>